<sequence>MVSSKLVVAIAFIAAPSSLVAAGSVPRETSSGRNFSWQSFATKTKYWDQIDSDIDAISQSVALESSVQASDLELVQLQQVSRHGSRFPTKGNMGEITDLLNKLQTNYSSLVPDWLKNYSLPYNTTVAGELAPAGFQELAAYGERSRASVGFAIPTVYNASLFKLAHTSVTRTADSGQSYVGYWFASTFFDNPDDVQFLEYPEANDTLLRFFDACDRYNAEVINNASTLAELDAYQVSAKMNESIEFLKTQLNLPTDADFSATDASSVFSACAFDVMLYNITNRWCSLVDQKLLNRLEYVEELESFYEQGAGYKINYEMAAVLLQDIYAYMKNFTTGGTTIVGNLRFGHAETTLPLMTLLGYGDRTKLLASWTDEQINSRGFRTSVLAPTASNIDFRLYRSMTDQKYYVSVWIQEVEAPLPGCGSLYCELSQVEELWSYYLYDYKFEKDCAV</sequence>
<evidence type="ECO:0000313" key="7">
    <source>
        <dbReference type="EMBL" id="KAG7400727.1"/>
    </source>
</evidence>
<evidence type="ECO:0000313" key="8">
    <source>
        <dbReference type="Proteomes" id="UP000693981"/>
    </source>
</evidence>
<comment type="caution">
    <text evidence="7">The sequence shown here is derived from an EMBL/GenBank/DDBJ whole genome shotgun (WGS) entry which is preliminary data.</text>
</comment>
<evidence type="ECO:0000256" key="5">
    <source>
        <dbReference type="ARBA" id="ARBA00023136"/>
    </source>
</evidence>
<proteinExistence type="predicted"/>
<dbReference type="InterPro" id="IPR016274">
    <property type="entry name" value="Histidine_acid_Pase_euk"/>
</dbReference>
<dbReference type="InterPro" id="IPR000560">
    <property type="entry name" value="His_Pase_clade-2"/>
</dbReference>
<evidence type="ECO:0000256" key="6">
    <source>
        <dbReference type="SAM" id="SignalP"/>
    </source>
</evidence>
<accession>A0A8T1X3R4</accession>
<keyword evidence="4" id="KW-0378">Hydrolase</keyword>
<feature type="chain" id="PRO_5035738389" evidence="6">
    <location>
        <begin position="23"/>
        <end position="451"/>
    </location>
</feature>
<dbReference type="GO" id="GO:0016020">
    <property type="term" value="C:membrane"/>
    <property type="evidence" value="ECO:0007669"/>
    <property type="project" value="UniProtKB-SubCell"/>
</dbReference>
<keyword evidence="8" id="KW-1185">Reference proteome</keyword>
<dbReference type="PANTHER" id="PTHR20963:SF8">
    <property type="entry name" value="MULTIPLE INOSITOL POLYPHOSPHATE PHOSPHATASE 1"/>
    <property type="match status" value="1"/>
</dbReference>
<name>A0A8T1X3R4_9STRA</name>
<keyword evidence="5" id="KW-0472">Membrane</keyword>
<dbReference type="Proteomes" id="UP000693981">
    <property type="component" value="Unassembled WGS sequence"/>
</dbReference>
<dbReference type="InterPro" id="IPR033379">
    <property type="entry name" value="Acid_Pase_AS"/>
</dbReference>
<evidence type="ECO:0000256" key="3">
    <source>
        <dbReference type="ARBA" id="ARBA00022729"/>
    </source>
</evidence>
<dbReference type="OrthoDB" id="6509975at2759"/>
<protein>
    <submittedName>
        <fullName evidence="7">PHOsphatase</fullName>
    </submittedName>
</protein>
<keyword evidence="2" id="KW-1003">Cell membrane</keyword>
<dbReference type="PIRSF" id="PIRSF000894">
    <property type="entry name" value="Acid_phosphatase"/>
    <property type="match status" value="1"/>
</dbReference>
<dbReference type="GO" id="GO:0052745">
    <property type="term" value="F:inositol phosphate phosphatase activity"/>
    <property type="evidence" value="ECO:0007669"/>
    <property type="project" value="TreeGrafter"/>
</dbReference>
<dbReference type="Pfam" id="PF00328">
    <property type="entry name" value="His_Phos_2"/>
    <property type="match status" value="1"/>
</dbReference>
<evidence type="ECO:0000256" key="2">
    <source>
        <dbReference type="ARBA" id="ARBA00022475"/>
    </source>
</evidence>
<dbReference type="CDD" id="cd07061">
    <property type="entry name" value="HP_HAP_like"/>
    <property type="match status" value="1"/>
</dbReference>
<comment type="subcellular location">
    <subcellularLocation>
        <location evidence="1">Cell membrane</location>
    </subcellularLocation>
</comment>
<keyword evidence="3 6" id="KW-0732">Signal</keyword>
<dbReference type="AlphaFoldDB" id="A0A8T1X3R4"/>
<evidence type="ECO:0000256" key="4">
    <source>
        <dbReference type="ARBA" id="ARBA00022801"/>
    </source>
</evidence>
<feature type="signal peptide" evidence="6">
    <location>
        <begin position="1"/>
        <end position="22"/>
    </location>
</feature>
<dbReference type="PROSITE" id="PS00616">
    <property type="entry name" value="HIS_ACID_PHOSPHAT_1"/>
    <property type="match status" value="1"/>
</dbReference>
<organism evidence="7 8">
    <name type="scientific">Phytophthora boehmeriae</name>
    <dbReference type="NCBI Taxonomy" id="109152"/>
    <lineage>
        <taxon>Eukaryota</taxon>
        <taxon>Sar</taxon>
        <taxon>Stramenopiles</taxon>
        <taxon>Oomycota</taxon>
        <taxon>Peronosporomycetes</taxon>
        <taxon>Peronosporales</taxon>
        <taxon>Peronosporaceae</taxon>
        <taxon>Phytophthora</taxon>
    </lineage>
</organism>
<reference evidence="7" key="1">
    <citation type="submission" date="2021-02" db="EMBL/GenBank/DDBJ databases">
        <authorList>
            <person name="Palmer J.M."/>
        </authorList>
    </citation>
    <scope>NUCLEOTIDE SEQUENCE</scope>
    <source>
        <strain evidence="7">SCRP23</strain>
    </source>
</reference>
<dbReference type="GO" id="GO:0003993">
    <property type="term" value="F:acid phosphatase activity"/>
    <property type="evidence" value="ECO:0007669"/>
    <property type="project" value="TreeGrafter"/>
</dbReference>
<gene>
    <name evidence="7" type="primary">MINPP1_3</name>
    <name evidence="7" type="ORF">PHYBOEH_004533</name>
</gene>
<dbReference type="PANTHER" id="PTHR20963">
    <property type="entry name" value="MULTIPLE INOSITOL POLYPHOSPHATE PHOSPHATASE-RELATED"/>
    <property type="match status" value="1"/>
</dbReference>
<evidence type="ECO:0000256" key="1">
    <source>
        <dbReference type="ARBA" id="ARBA00004236"/>
    </source>
</evidence>
<dbReference type="EMBL" id="JAGDFL010000024">
    <property type="protein sequence ID" value="KAG7400727.1"/>
    <property type="molecule type" value="Genomic_DNA"/>
</dbReference>